<evidence type="ECO:0000256" key="5">
    <source>
        <dbReference type="ARBA" id="ARBA00023136"/>
    </source>
</evidence>
<keyword evidence="5 6" id="KW-0472">Membrane</keyword>
<feature type="transmembrane region" description="Helical" evidence="6">
    <location>
        <begin position="39"/>
        <end position="59"/>
    </location>
</feature>
<protein>
    <submittedName>
        <fullName evidence="8">Putative flippase GtrA</fullName>
    </submittedName>
</protein>
<name>A0A542ZQT7_9ACTN</name>
<evidence type="ECO:0000256" key="6">
    <source>
        <dbReference type="SAM" id="Phobius"/>
    </source>
</evidence>
<keyword evidence="3 6" id="KW-0812">Transmembrane</keyword>
<dbReference type="EMBL" id="VFOR01000001">
    <property type="protein sequence ID" value="TQL62570.1"/>
    <property type="molecule type" value="Genomic_DNA"/>
</dbReference>
<evidence type="ECO:0000256" key="4">
    <source>
        <dbReference type="ARBA" id="ARBA00022989"/>
    </source>
</evidence>
<evidence type="ECO:0000313" key="9">
    <source>
        <dbReference type="Proteomes" id="UP000316196"/>
    </source>
</evidence>
<evidence type="ECO:0000256" key="3">
    <source>
        <dbReference type="ARBA" id="ARBA00022692"/>
    </source>
</evidence>
<evidence type="ECO:0000256" key="1">
    <source>
        <dbReference type="ARBA" id="ARBA00004141"/>
    </source>
</evidence>
<dbReference type="PANTHER" id="PTHR38459:SF1">
    <property type="entry name" value="PROPHAGE BACTOPRENOL-LINKED GLUCOSE TRANSLOCASE HOMOLOG"/>
    <property type="match status" value="1"/>
</dbReference>
<keyword evidence="9" id="KW-1185">Reference proteome</keyword>
<dbReference type="AlphaFoldDB" id="A0A542ZQT7"/>
<accession>A0A542ZQT7</accession>
<dbReference type="RefSeq" id="WP_170209905.1">
    <property type="nucleotide sequence ID" value="NZ_BAAAMD010000001.1"/>
</dbReference>
<keyword evidence="4 6" id="KW-1133">Transmembrane helix</keyword>
<dbReference type="GO" id="GO:0005886">
    <property type="term" value="C:plasma membrane"/>
    <property type="evidence" value="ECO:0007669"/>
    <property type="project" value="TreeGrafter"/>
</dbReference>
<feature type="transmembrane region" description="Helical" evidence="6">
    <location>
        <begin position="107"/>
        <end position="126"/>
    </location>
</feature>
<gene>
    <name evidence="8" type="ORF">FB460_0350</name>
</gene>
<proteinExistence type="inferred from homology"/>
<comment type="similarity">
    <text evidence="2">Belongs to the GtrA family.</text>
</comment>
<dbReference type="PANTHER" id="PTHR38459">
    <property type="entry name" value="PROPHAGE BACTOPRENOL-LINKED GLUCOSE TRANSLOCASE HOMOLOG"/>
    <property type="match status" value="1"/>
</dbReference>
<feature type="domain" description="GtrA/DPMS transmembrane" evidence="7">
    <location>
        <begin position="19"/>
        <end position="131"/>
    </location>
</feature>
<evidence type="ECO:0000313" key="8">
    <source>
        <dbReference type="EMBL" id="TQL62570.1"/>
    </source>
</evidence>
<dbReference type="GO" id="GO:0000271">
    <property type="term" value="P:polysaccharide biosynthetic process"/>
    <property type="evidence" value="ECO:0007669"/>
    <property type="project" value="InterPro"/>
</dbReference>
<dbReference type="InterPro" id="IPR051401">
    <property type="entry name" value="GtrA_CellWall_Glycosyl"/>
</dbReference>
<dbReference type="Proteomes" id="UP000316196">
    <property type="component" value="Unassembled WGS sequence"/>
</dbReference>
<dbReference type="InterPro" id="IPR007267">
    <property type="entry name" value="GtrA_DPMS_TM"/>
</dbReference>
<evidence type="ECO:0000256" key="2">
    <source>
        <dbReference type="ARBA" id="ARBA00009399"/>
    </source>
</evidence>
<evidence type="ECO:0000259" key="7">
    <source>
        <dbReference type="Pfam" id="PF04138"/>
    </source>
</evidence>
<comment type="subcellular location">
    <subcellularLocation>
        <location evidence="1">Membrane</location>
        <topology evidence="1">Multi-pass membrane protein</topology>
    </subcellularLocation>
</comment>
<feature type="transmembrane region" description="Helical" evidence="6">
    <location>
        <begin position="80"/>
        <end position="101"/>
    </location>
</feature>
<reference evidence="8 9" key="1">
    <citation type="submission" date="2019-06" db="EMBL/GenBank/DDBJ databases">
        <title>Sequencing the genomes of 1000 actinobacteria strains.</title>
        <authorList>
            <person name="Klenk H.-P."/>
        </authorList>
    </citation>
    <scope>NUCLEOTIDE SEQUENCE [LARGE SCALE GENOMIC DNA]</scope>
    <source>
        <strain evidence="8 9">DSM 8251</strain>
    </source>
</reference>
<comment type="caution">
    <text evidence="8">The sequence shown here is derived from an EMBL/GenBank/DDBJ whole genome shotgun (WGS) entry which is preliminary data.</text>
</comment>
<dbReference type="Pfam" id="PF04138">
    <property type="entry name" value="GtrA_DPMS_TM"/>
    <property type="match status" value="1"/>
</dbReference>
<organism evidence="8 9">
    <name type="scientific">Propioniferax innocua</name>
    <dbReference type="NCBI Taxonomy" id="1753"/>
    <lineage>
        <taxon>Bacteria</taxon>
        <taxon>Bacillati</taxon>
        <taxon>Actinomycetota</taxon>
        <taxon>Actinomycetes</taxon>
        <taxon>Propionibacteriales</taxon>
        <taxon>Propionibacteriaceae</taxon>
        <taxon>Propioniferax</taxon>
    </lineage>
</organism>
<sequence length="149" mass="16219">MANHPRSHRSGSLLLTFLTFFLVGTSGTGVHVGLYLLLAVWWSPQGATVASWLISTVATNVVHRRVTFEVASPRRRVLDAVVQFGTSLLGLGASMLMIQAADEWGGMWHVPMLVAGTGVGGVLRFVGMKLWMDRAHPRVQDADCGRHRA</sequence>